<dbReference type="Proteomes" id="UP000245771">
    <property type="component" value="Unassembled WGS sequence"/>
</dbReference>
<evidence type="ECO:0000256" key="1">
    <source>
        <dbReference type="SAM" id="SignalP"/>
    </source>
</evidence>
<accession>A0A316V640</accession>
<dbReference type="InParanoid" id="A0A316V640"/>
<reference evidence="2 3" key="1">
    <citation type="journal article" date="2018" name="Mol. Biol. Evol.">
        <title>Broad Genomic Sampling Reveals a Smut Pathogenic Ancestry of the Fungal Clade Ustilaginomycotina.</title>
        <authorList>
            <person name="Kijpornyongpan T."/>
            <person name="Mondo S.J."/>
            <person name="Barry K."/>
            <person name="Sandor L."/>
            <person name="Lee J."/>
            <person name="Lipzen A."/>
            <person name="Pangilinan J."/>
            <person name="LaButti K."/>
            <person name="Hainaut M."/>
            <person name="Henrissat B."/>
            <person name="Grigoriev I.V."/>
            <person name="Spatafora J.W."/>
            <person name="Aime M.C."/>
        </authorList>
    </citation>
    <scope>NUCLEOTIDE SEQUENCE [LARGE SCALE GENOMIC DNA]</scope>
    <source>
        <strain evidence="2 3">MCA 3882</strain>
    </source>
</reference>
<evidence type="ECO:0000313" key="2">
    <source>
        <dbReference type="EMBL" id="PWN32966.1"/>
    </source>
</evidence>
<proteinExistence type="predicted"/>
<keyword evidence="3" id="KW-1185">Reference proteome</keyword>
<protein>
    <submittedName>
        <fullName evidence="2">Uncharacterized protein</fullName>
    </submittedName>
</protein>
<feature type="chain" id="PRO_5016382650" evidence="1">
    <location>
        <begin position="25"/>
        <end position="119"/>
    </location>
</feature>
<organism evidence="2 3">
    <name type="scientific">Meira miltonrushii</name>
    <dbReference type="NCBI Taxonomy" id="1280837"/>
    <lineage>
        <taxon>Eukaryota</taxon>
        <taxon>Fungi</taxon>
        <taxon>Dikarya</taxon>
        <taxon>Basidiomycota</taxon>
        <taxon>Ustilaginomycotina</taxon>
        <taxon>Exobasidiomycetes</taxon>
        <taxon>Exobasidiales</taxon>
        <taxon>Brachybasidiaceae</taxon>
        <taxon>Meira</taxon>
    </lineage>
</organism>
<feature type="signal peptide" evidence="1">
    <location>
        <begin position="1"/>
        <end position="24"/>
    </location>
</feature>
<evidence type="ECO:0000313" key="3">
    <source>
        <dbReference type="Proteomes" id="UP000245771"/>
    </source>
</evidence>
<dbReference type="RefSeq" id="XP_025353268.1">
    <property type="nucleotide sequence ID" value="XM_025501907.1"/>
</dbReference>
<sequence length="119" mass="13649">MLQFQSMRLLSLVVPLNLLFAVFGKRVEATDNKEELDLTLTLAPPGQSSIVQSAEKKVYIPEKGTEGYNYNNKSVDRLKRQSAAIRKGVREHFARKRQKTINAVEEYLKQQKHKKAFLS</sequence>
<name>A0A316V640_9BASI</name>
<gene>
    <name evidence="2" type="ORF">FA14DRAFT_192014</name>
</gene>
<dbReference type="AlphaFoldDB" id="A0A316V640"/>
<keyword evidence="1" id="KW-0732">Signal</keyword>
<dbReference type="GeneID" id="37023688"/>
<dbReference type="EMBL" id="KZ819605">
    <property type="protein sequence ID" value="PWN32966.1"/>
    <property type="molecule type" value="Genomic_DNA"/>
</dbReference>